<evidence type="ECO:0000313" key="3">
    <source>
        <dbReference type="EMBL" id="AXH02943.1"/>
    </source>
</evidence>
<reference evidence="3" key="1">
    <citation type="submission" date="2016-07" db="EMBL/GenBank/DDBJ databases">
        <title>Genomic sequencing of ranaviruses isolated from turbot Scopthalamus maximus and Atlantic cod Gadus morhua.</title>
        <authorList>
            <person name="Ariel E."/>
            <person name="Steckler N.K."/>
            <person name="Subramaniam K."/>
            <person name="Olesen N.J."/>
            <person name="Waltzek T.B."/>
        </authorList>
    </citation>
    <scope>NUCLEOTIDE SEQUENCE [LARGE SCALE GENOMIC DNA]</scope>
    <source>
        <strain evidence="3">SMA15001</strain>
    </source>
</reference>
<feature type="compositionally biased region" description="Low complexity" evidence="1">
    <location>
        <begin position="89"/>
        <end position="101"/>
    </location>
</feature>
<dbReference type="InterPro" id="IPR043880">
    <property type="entry name" value="DUF5852"/>
</dbReference>
<feature type="region of interest" description="Disordered" evidence="1">
    <location>
        <begin position="80"/>
        <end position="101"/>
    </location>
</feature>
<keyword evidence="2" id="KW-0472">Membrane</keyword>
<dbReference type="Proteomes" id="UP000123897">
    <property type="component" value="Segment"/>
</dbReference>
<dbReference type="EMBL" id="KX574343">
    <property type="protein sequence ID" value="AXH02943.1"/>
    <property type="molecule type" value="Genomic_DNA"/>
</dbReference>
<dbReference type="Pfam" id="PF19170">
    <property type="entry name" value="DUF5852"/>
    <property type="match status" value="1"/>
</dbReference>
<accession>A0A345ISW3</accession>
<proteinExistence type="predicted"/>
<feature type="transmembrane region" description="Helical" evidence="2">
    <location>
        <begin position="21"/>
        <end position="43"/>
    </location>
</feature>
<keyword evidence="2" id="KW-0812">Transmembrane</keyword>
<name>A0A345ISW3_FRG3V</name>
<evidence type="ECO:0000256" key="2">
    <source>
        <dbReference type="SAM" id="Phobius"/>
    </source>
</evidence>
<protein>
    <submittedName>
        <fullName evidence="3">Uncharacterized protein</fullName>
    </submittedName>
</protein>
<evidence type="ECO:0000256" key="1">
    <source>
        <dbReference type="SAM" id="MobiDB-lite"/>
    </source>
</evidence>
<sequence>MSGKDGIFFVRDTFLYKKDITMIRALCTIVAVALYLSLVYGYYESFGVPDDSWFNTLIGDWPDAEVPFSDKIVGEAPEDETVYTERPYQVSTPQSPTTTTTLKPTTKAVLASIGATPTPVVSHDISGDIHTERPYQVSTSQSPTTTTTLKPTTKAVLASIAPTPTPVVCHDISGDIPGVRCDDIVAMGFTYITSVKTNPRRRVRIGALSAIGKRSVSGALVKKPGVNRKRIPYRPRNRIGALSVIGKRSVSGASVSGALVKKPIPYITSVKTNPRRRVRIGALSVIGKRSVSGASSASTPLTLTRTSSRWKLEHASHEEKA</sequence>
<organism evidence="3">
    <name type="scientific">Ranavirus maximus</name>
    <dbReference type="NCBI Taxonomy" id="1887314"/>
    <lineage>
        <taxon>Viruses</taxon>
        <taxon>Varidnaviria</taxon>
        <taxon>Bamfordvirae</taxon>
        <taxon>Nucleocytoviricota</taxon>
        <taxon>Megaviricetes</taxon>
        <taxon>Pimascovirales</taxon>
        <taxon>Pimascovirales incertae sedis</taxon>
        <taxon>Iridoviridae</taxon>
        <taxon>Alphairidovirinae</taxon>
        <taxon>Ranavirus</taxon>
        <taxon>Ranavirus rana1</taxon>
        <taxon>Frog virus 3</taxon>
    </lineage>
</organism>
<keyword evidence="2" id="KW-1133">Transmembrane helix</keyword>